<dbReference type="HAMAP" id="MF_00050">
    <property type="entry name" value="EF_Ts"/>
    <property type="match status" value="1"/>
</dbReference>
<evidence type="ECO:0000256" key="1">
    <source>
        <dbReference type="ARBA" id="ARBA00022768"/>
    </source>
</evidence>
<dbReference type="EMBL" id="LWDF02000037">
    <property type="protein sequence ID" value="KAE8259418.1"/>
    <property type="molecule type" value="Genomic_DNA"/>
</dbReference>
<evidence type="ECO:0000259" key="6">
    <source>
        <dbReference type="Pfam" id="PF00889"/>
    </source>
</evidence>
<dbReference type="PANTHER" id="PTHR11741:SF0">
    <property type="entry name" value="ELONGATION FACTOR TS, MITOCHONDRIAL"/>
    <property type="match status" value="1"/>
</dbReference>
<evidence type="ECO:0000313" key="8">
    <source>
        <dbReference type="Proteomes" id="UP000077521"/>
    </source>
</evidence>
<dbReference type="Gene3D" id="1.10.8.10">
    <property type="entry name" value="DNA helicase RuvA subunit, C-terminal domain"/>
    <property type="match status" value="1"/>
</dbReference>
<proteinExistence type="inferred from homology"/>
<dbReference type="Proteomes" id="UP000077521">
    <property type="component" value="Unassembled WGS sequence"/>
</dbReference>
<gene>
    <name evidence="4" type="primary">TSF1</name>
    <name evidence="7" type="ORF">A4X13_0g1041</name>
</gene>
<feature type="region of interest" description="Disordered" evidence="5">
    <location>
        <begin position="262"/>
        <end position="282"/>
    </location>
</feature>
<dbReference type="GO" id="GO:0070125">
    <property type="term" value="P:mitochondrial translational elongation"/>
    <property type="evidence" value="ECO:0007669"/>
    <property type="project" value="TreeGrafter"/>
</dbReference>
<keyword evidence="2 4" id="KW-0648">Protein biosynthesis</keyword>
<keyword evidence="1 4" id="KW-0251">Elongation factor</keyword>
<name>A0A177TVI5_9BASI</name>
<dbReference type="SUPFAM" id="SSF54713">
    <property type="entry name" value="Elongation factor Ts (EF-Ts), dimerisation domain"/>
    <property type="match status" value="1"/>
</dbReference>
<protein>
    <recommendedName>
        <fullName evidence="4">Elongation factor Ts, mitochondrial</fullName>
        <shortName evidence="4">EF-Ts</shortName>
        <shortName evidence="4">EF-TsMt</shortName>
    </recommendedName>
</protein>
<dbReference type="InterPro" id="IPR001816">
    <property type="entry name" value="Transl_elong_EFTs/EF1B"/>
</dbReference>
<dbReference type="OrthoDB" id="277235at2759"/>
<dbReference type="Gene3D" id="3.30.479.20">
    <property type="entry name" value="Elongation factor Ts, dimerisation domain"/>
    <property type="match status" value="2"/>
</dbReference>
<dbReference type="AlphaFoldDB" id="A0A177TVI5"/>
<reference evidence="7" key="1">
    <citation type="submission" date="2016-04" db="EMBL/GenBank/DDBJ databases">
        <authorList>
            <person name="Nguyen H.D."/>
            <person name="Samba Siva P."/>
            <person name="Cullis J."/>
            <person name="Levesque C.A."/>
            <person name="Hambleton S."/>
        </authorList>
    </citation>
    <scope>NUCLEOTIDE SEQUENCE</scope>
    <source>
        <strain evidence="7">DAOMC 236416</strain>
    </source>
</reference>
<evidence type="ECO:0000256" key="5">
    <source>
        <dbReference type="SAM" id="MobiDB-lite"/>
    </source>
</evidence>
<sequence>MSVATFASGSVRLLARRSNYGITTLAASTPCLQRRTSCLPTHPRSFSLSHSRANAPKKPDIKSIAALRQAIPGTSMLKAREALLATRSSEAPDTDNVEAALEWLEEDRRKSGASKSEKVAGRTAAEGLVGVCVLADGLIPSSSTSTQSGGASPLPQAAIVELNCETDFVGRNEVFVQLVRDITHTAALFPILAGLSPSSPAGSSDSTTPTLIDLSIEGLLQFPLLSSSADAQPAESIKTVSAAIIDTVARLGEKITLSRASALVSPNTPSPSAPRRSETGSAAGSEVAHLVSAYAHGGPSISAQQAPSPSSAAQGYLLTSGRVASLVLTRIASPDLPSQLIQSQIAARALARSLARQVAGMETRSILPGPEDIVSLDGPPSTALYAQPFAMILSAAAAHPDSASQSVGDVLRAWSAARGLGGEAVGVQNIQRWEVGENVEREEKSAEGFADEVRKAAGLS</sequence>
<dbReference type="InterPro" id="IPR036402">
    <property type="entry name" value="EF-Ts_dimer_sf"/>
</dbReference>
<comment type="function">
    <text evidence="4">Associates with the EF-Tu.GDP complex and induces the exchange of GDP to GTP. It remains bound to the aminoacyl-tRNA.EF-Tu.GTP complex up to the GTP hydrolysis stage on the ribosome.</text>
</comment>
<dbReference type="Pfam" id="PF00889">
    <property type="entry name" value="EF_TS"/>
    <property type="match status" value="1"/>
</dbReference>
<comment type="caution">
    <text evidence="7">The sequence shown here is derived from an EMBL/GenBank/DDBJ whole genome shotgun (WGS) entry which is preliminary data.</text>
</comment>
<reference evidence="7" key="2">
    <citation type="journal article" date="2019" name="IMA Fungus">
        <title>Genome sequencing and comparison of five Tilletia species to identify candidate genes for the detection of regulated species infecting wheat.</title>
        <authorList>
            <person name="Nguyen H.D.T."/>
            <person name="Sultana T."/>
            <person name="Kesanakurti P."/>
            <person name="Hambleton S."/>
        </authorList>
    </citation>
    <scope>NUCLEOTIDE SEQUENCE</scope>
    <source>
        <strain evidence="7">DAOMC 236416</strain>
    </source>
</reference>
<keyword evidence="3 4" id="KW-0496">Mitochondrion</keyword>
<keyword evidence="8" id="KW-1185">Reference proteome</keyword>
<accession>A0A177TVI5</accession>
<dbReference type="PANTHER" id="PTHR11741">
    <property type="entry name" value="ELONGATION FACTOR TS"/>
    <property type="match status" value="1"/>
</dbReference>
<organism evidence="7 8">
    <name type="scientific">Tilletia indica</name>
    <dbReference type="NCBI Taxonomy" id="43049"/>
    <lineage>
        <taxon>Eukaryota</taxon>
        <taxon>Fungi</taxon>
        <taxon>Dikarya</taxon>
        <taxon>Basidiomycota</taxon>
        <taxon>Ustilaginomycotina</taxon>
        <taxon>Exobasidiomycetes</taxon>
        <taxon>Tilletiales</taxon>
        <taxon>Tilletiaceae</taxon>
        <taxon>Tilletia</taxon>
    </lineage>
</organism>
<evidence type="ECO:0000256" key="4">
    <source>
        <dbReference type="HAMAP-Rule" id="MF_03135"/>
    </source>
</evidence>
<feature type="domain" description="Translation elongation factor EFTs/EF1B dimerisation" evidence="6">
    <location>
        <begin position="157"/>
        <end position="264"/>
    </location>
</feature>
<comment type="subcellular location">
    <subcellularLocation>
        <location evidence="4">Mitochondrion</location>
    </subcellularLocation>
</comment>
<dbReference type="GO" id="GO:0003746">
    <property type="term" value="F:translation elongation factor activity"/>
    <property type="evidence" value="ECO:0007669"/>
    <property type="project" value="UniProtKB-UniRule"/>
</dbReference>
<dbReference type="InterPro" id="IPR014039">
    <property type="entry name" value="Transl_elong_EFTs/EF1B_dimer"/>
</dbReference>
<evidence type="ECO:0000256" key="2">
    <source>
        <dbReference type="ARBA" id="ARBA00022917"/>
    </source>
</evidence>
<comment type="similarity">
    <text evidence="4">Belongs to the EF-Ts family.</text>
</comment>
<dbReference type="GO" id="GO:0005739">
    <property type="term" value="C:mitochondrion"/>
    <property type="evidence" value="ECO:0007669"/>
    <property type="project" value="UniProtKB-SubCell"/>
</dbReference>
<evidence type="ECO:0000256" key="3">
    <source>
        <dbReference type="ARBA" id="ARBA00023128"/>
    </source>
</evidence>
<evidence type="ECO:0000313" key="7">
    <source>
        <dbReference type="EMBL" id="KAE8259418.1"/>
    </source>
</evidence>